<dbReference type="AlphaFoldDB" id="A0A420HIY1"/>
<name>A0A420HIY1_9PEZI</name>
<sequence>MSDRQSSNIEPVTILGVNKKFDDSLISIGSLFQVLERKLENSIENSNQRFDRAEKRVEGIEELLREIR</sequence>
<reference evidence="2 3" key="1">
    <citation type="journal article" date="2018" name="BMC Genomics">
        <title>Comparative genome analyses reveal sequence features reflecting distinct modes of host-adaptation between dicot and monocot powdery mildew.</title>
        <authorList>
            <person name="Wu Y."/>
            <person name="Ma X."/>
            <person name="Pan Z."/>
            <person name="Kale S.D."/>
            <person name="Song Y."/>
            <person name="King H."/>
            <person name="Zhang Q."/>
            <person name="Presley C."/>
            <person name="Deng X."/>
            <person name="Wei C.I."/>
            <person name="Xiao S."/>
        </authorList>
    </citation>
    <scope>NUCLEOTIDE SEQUENCE [LARGE SCALE GENOMIC DNA]</scope>
    <source>
        <strain evidence="2">UMSG3</strain>
    </source>
</reference>
<feature type="coiled-coil region" evidence="1">
    <location>
        <begin position="36"/>
        <end position="63"/>
    </location>
</feature>
<dbReference type="Proteomes" id="UP000283383">
    <property type="component" value="Unassembled WGS sequence"/>
</dbReference>
<gene>
    <name evidence="2" type="ORF">GcM3_188034</name>
</gene>
<evidence type="ECO:0000313" key="3">
    <source>
        <dbReference type="Proteomes" id="UP000283383"/>
    </source>
</evidence>
<keyword evidence="1" id="KW-0175">Coiled coil</keyword>
<accession>A0A420HIY1</accession>
<feature type="non-terminal residue" evidence="2">
    <location>
        <position position="68"/>
    </location>
</feature>
<organism evidence="2 3">
    <name type="scientific">Golovinomyces cichoracearum</name>
    <dbReference type="NCBI Taxonomy" id="62708"/>
    <lineage>
        <taxon>Eukaryota</taxon>
        <taxon>Fungi</taxon>
        <taxon>Dikarya</taxon>
        <taxon>Ascomycota</taxon>
        <taxon>Pezizomycotina</taxon>
        <taxon>Leotiomycetes</taxon>
        <taxon>Erysiphales</taxon>
        <taxon>Erysiphaceae</taxon>
        <taxon>Golovinomyces</taxon>
    </lineage>
</organism>
<evidence type="ECO:0000313" key="2">
    <source>
        <dbReference type="EMBL" id="RKF57365.1"/>
    </source>
</evidence>
<keyword evidence="3" id="KW-1185">Reference proteome</keyword>
<proteinExistence type="predicted"/>
<dbReference type="EMBL" id="MCBQ01018890">
    <property type="protein sequence ID" value="RKF57365.1"/>
    <property type="molecule type" value="Genomic_DNA"/>
</dbReference>
<comment type="caution">
    <text evidence="2">The sequence shown here is derived from an EMBL/GenBank/DDBJ whole genome shotgun (WGS) entry which is preliminary data.</text>
</comment>
<evidence type="ECO:0000256" key="1">
    <source>
        <dbReference type="SAM" id="Coils"/>
    </source>
</evidence>
<protein>
    <submittedName>
        <fullName evidence="2">Uncharacterized protein</fullName>
    </submittedName>
</protein>